<dbReference type="STRING" id="262209.AWH69_00720"/>
<feature type="transmembrane region" description="Helical" evidence="1">
    <location>
        <begin position="20"/>
        <end position="37"/>
    </location>
</feature>
<dbReference type="InterPro" id="IPR007383">
    <property type="entry name" value="DUF445"/>
</dbReference>
<dbReference type="PANTHER" id="PTHR38442:SF1">
    <property type="entry name" value="INNER MEMBRANE PROTEIN"/>
    <property type="match status" value="1"/>
</dbReference>
<evidence type="ECO:0000313" key="2">
    <source>
        <dbReference type="EMBL" id="OAB88374.1"/>
    </source>
</evidence>
<comment type="caution">
    <text evidence="2">The sequence shown here is derived from an EMBL/GenBank/DDBJ whole genome shotgun (WGS) entry which is preliminary data.</text>
</comment>
<organism evidence="2 3">
    <name type="scientific">Janibacter melonis</name>
    <dbReference type="NCBI Taxonomy" id="262209"/>
    <lineage>
        <taxon>Bacteria</taxon>
        <taxon>Bacillati</taxon>
        <taxon>Actinomycetota</taxon>
        <taxon>Actinomycetes</taxon>
        <taxon>Micrococcales</taxon>
        <taxon>Intrasporangiaceae</taxon>
        <taxon>Janibacter</taxon>
    </lineage>
</organism>
<proteinExistence type="predicted"/>
<dbReference type="Proteomes" id="UP000076976">
    <property type="component" value="Unassembled WGS sequence"/>
</dbReference>
<reference evidence="2 3" key="1">
    <citation type="submission" date="2016-01" db="EMBL/GenBank/DDBJ databases">
        <title>Janibacter melonis strain CD11_4 genome sequencing and assembly.</title>
        <authorList>
            <person name="Nair G.R."/>
            <person name="Kaur G."/>
            <person name="Chander A.M."/>
            <person name="Mayilraj S."/>
        </authorList>
    </citation>
    <scope>NUCLEOTIDE SEQUENCE [LARGE SCALE GENOMIC DNA]</scope>
    <source>
        <strain evidence="2 3">CD11-4</strain>
    </source>
</reference>
<keyword evidence="3" id="KW-1185">Reference proteome</keyword>
<name>A0A176QF80_9MICO</name>
<sequence>MSFLVETPADQARRAGLRRMRVVATSLLVLAAVVYLLTVRMDHDGVWGYVNTAAEAAMVGAMADWFAVTALFKHPLGLPIPHTALIKRRKDELGRSLEEFVAQNFLTEEIARERLASAEVGLRLGRWLGRPASRERVLTEIARAGRPALERMSDEDVEDFLTSLLLPRLAREPISPIAGSLLDSVVAQGTHAGLVDLGLDQVGAWLAENPEAFADVVGEKAPWWTPPWLDDRVIGWGYKQAVEWLAEVRSDRDHPARKALDDLLRRLADDLQHDPEVQASAERLKEALLAHPQVPRSAVAIWQSLKVALVGAMEDRESYFWSRGEELLAHLGEHLEQDPAWRDRLEGHLGEAVAFAVNTYGDELTQVISVTVGRWDADEASSRIELYVGRDLQFIRINGTVVGALVGLVIHAVSQLVT</sequence>
<gene>
    <name evidence="2" type="ORF">AWH69_00720</name>
</gene>
<evidence type="ECO:0008006" key="4">
    <source>
        <dbReference type="Google" id="ProtNLM"/>
    </source>
</evidence>
<dbReference type="EMBL" id="LQZG01000001">
    <property type="protein sequence ID" value="OAB88374.1"/>
    <property type="molecule type" value="Genomic_DNA"/>
</dbReference>
<dbReference type="RefSeq" id="WP_068270023.1">
    <property type="nucleotide sequence ID" value="NZ_LQZG01000001.1"/>
</dbReference>
<dbReference type="AlphaFoldDB" id="A0A176QF80"/>
<protein>
    <recommendedName>
        <fullName evidence="4">DUF445 family protein</fullName>
    </recommendedName>
</protein>
<evidence type="ECO:0000256" key="1">
    <source>
        <dbReference type="SAM" id="Phobius"/>
    </source>
</evidence>
<evidence type="ECO:0000313" key="3">
    <source>
        <dbReference type="Proteomes" id="UP000076976"/>
    </source>
</evidence>
<feature type="transmembrane region" description="Helical" evidence="1">
    <location>
        <begin position="49"/>
        <end position="72"/>
    </location>
</feature>
<accession>A0A176QF80</accession>
<keyword evidence="1" id="KW-0812">Transmembrane</keyword>
<dbReference type="GO" id="GO:0005886">
    <property type="term" value="C:plasma membrane"/>
    <property type="evidence" value="ECO:0007669"/>
    <property type="project" value="TreeGrafter"/>
</dbReference>
<dbReference type="PANTHER" id="PTHR38442">
    <property type="entry name" value="INNER MEMBRANE PROTEIN-RELATED"/>
    <property type="match status" value="1"/>
</dbReference>
<dbReference type="Pfam" id="PF04286">
    <property type="entry name" value="DUF445"/>
    <property type="match status" value="1"/>
</dbReference>
<keyword evidence="1" id="KW-1133">Transmembrane helix</keyword>
<keyword evidence="1" id="KW-0472">Membrane</keyword>